<dbReference type="GO" id="GO:0016491">
    <property type="term" value="F:oxidoreductase activity"/>
    <property type="evidence" value="ECO:0007669"/>
    <property type="project" value="InterPro"/>
</dbReference>
<dbReference type="AlphaFoldDB" id="A0A2K9NBV2"/>
<keyword evidence="3" id="KW-1185">Reference proteome</keyword>
<dbReference type="SUPFAM" id="SSF51905">
    <property type="entry name" value="FAD/NAD(P)-binding domain"/>
    <property type="match status" value="1"/>
</dbReference>
<evidence type="ECO:0000313" key="2">
    <source>
        <dbReference type="EMBL" id="AUN30482.1"/>
    </source>
</evidence>
<proteinExistence type="predicted"/>
<dbReference type="KEGG" id="ncb:C0V82_09720"/>
<protein>
    <recommendedName>
        <fullName evidence="1">Amine oxidase domain-containing protein</fullName>
    </recommendedName>
</protein>
<dbReference type="InterPro" id="IPR002937">
    <property type="entry name" value="Amino_oxidase"/>
</dbReference>
<feature type="domain" description="Amine oxidase" evidence="1">
    <location>
        <begin position="109"/>
        <end position="331"/>
    </location>
</feature>
<dbReference type="PANTHER" id="PTHR16128:SF5">
    <property type="entry name" value="FAD_NAD(P)-BINDING OXIDOREDUCTASE FAMILY PROTEIN"/>
    <property type="match status" value="1"/>
</dbReference>
<dbReference type="Pfam" id="PF13450">
    <property type="entry name" value="NAD_binding_8"/>
    <property type="match status" value="1"/>
</dbReference>
<gene>
    <name evidence="2" type="ORF">C0V82_09720</name>
</gene>
<sequence length="352" mass="36935">MCRTALDEGQPVAIVGAGIAGLTAARLLSPHLPTILFEAAAVAGGRLATCRVGDHAFDHGAQFFKPRHPRFMSAVRQLEQQGLVAPWPARFVEVRGGAIATRRQWTAASGHYVGVAGMDAIVAGWSAGLDLRLGCPATGLRRTTEGTWLTLNDGSDQGPFGLVILALPAPAARHLLPADSVLRPYADAAVMRSCYALMVGLDDAIDPGFDAALVKDAPISWVSVTESRPGHHGPPGIVALAANAWADAKQGQPPADIQAALLNALSDLCGHPVRSRFAALHHWPHANSDPVRQDHPLIDTKSRIALCGDWVRQGRVEVAFLSGAQIADAVLAMSGCAGTSNHMAASEATRSI</sequence>
<dbReference type="Proteomes" id="UP000234752">
    <property type="component" value="Chromosome eg_1"/>
</dbReference>
<dbReference type="Gene3D" id="3.90.660.10">
    <property type="match status" value="1"/>
</dbReference>
<dbReference type="InterPro" id="IPR036188">
    <property type="entry name" value="FAD/NAD-bd_sf"/>
</dbReference>
<evidence type="ECO:0000259" key="1">
    <source>
        <dbReference type="Pfam" id="PF01593"/>
    </source>
</evidence>
<name>A0A2K9NBV2_9PROT</name>
<evidence type="ECO:0000313" key="3">
    <source>
        <dbReference type="Proteomes" id="UP000234752"/>
    </source>
</evidence>
<dbReference type="PANTHER" id="PTHR16128">
    <property type="entry name" value="FAD/NAD(P)-BINDING OXIDOREDUCTASE FAMILY PROTEIN"/>
    <property type="match status" value="1"/>
</dbReference>
<dbReference type="EMBL" id="CP025611">
    <property type="protein sequence ID" value="AUN30482.1"/>
    <property type="molecule type" value="Genomic_DNA"/>
</dbReference>
<organism evidence="2 3">
    <name type="scientific">Niveispirillum cyanobacteriorum</name>
    <dbReference type="NCBI Taxonomy" id="1612173"/>
    <lineage>
        <taxon>Bacteria</taxon>
        <taxon>Pseudomonadati</taxon>
        <taxon>Pseudomonadota</taxon>
        <taxon>Alphaproteobacteria</taxon>
        <taxon>Rhodospirillales</taxon>
        <taxon>Azospirillaceae</taxon>
        <taxon>Niveispirillum</taxon>
    </lineage>
</organism>
<dbReference type="Gene3D" id="3.50.50.60">
    <property type="entry name" value="FAD/NAD(P)-binding domain"/>
    <property type="match status" value="1"/>
</dbReference>
<accession>A0A2K9NBV2</accession>
<dbReference type="Pfam" id="PF01593">
    <property type="entry name" value="Amino_oxidase"/>
    <property type="match status" value="1"/>
</dbReference>
<reference evidence="2 3" key="1">
    <citation type="submission" date="2017-12" db="EMBL/GenBank/DDBJ databases">
        <title>Genomes of bacteria within cyanobacterial aggregates.</title>
        <authorList>
            <person name="Cai H."/>
        </authorList>
    </citation>
    <scope>NUCLEOTIDE SEQUENCE [LARGE SCALE GENOMIC DNA]</scope>
    <source>
        <strain evidence="2 3">TH16</strain>
    </source>
</reference>